<organism evidence="1 2">
    <name type="scientific">Portunus trituberculatus</name>
    <name type="common">Swimming crab</name>
    <name type="synonym">Neptunus trituberculatus</name>
    <dbReference type="NCBI Taxonomy" id="210409"/>
    <lineage>
        <taxon>Eukaryota</taxon>
        <taxon>Metazoa</taxon>
        <taxon>Ecdysozoa</taxon>
        <taxon>Arthropoda</taxon>
        <taxon>Crustacea</taxon>
        <taxon>Multicrustacea</taxon>
        <taxon>Malacostraca</taxon>
        <taxon>Eumalacostraca</taxon>
        <taxon>Eucarida</taxon>
        <taxon>Decapoda</taxon>
        <taxon>Pleocyemata</taxon>
        <taxon>Brachyura</taxon>
        <taxon>Eubrachyura</taxon>
        <taxon>Portunoidea</taxon>
        <taxon>Portunidae</taxon>
        <taxon>Portuninae</taxon>
        <taxon>Portunus</taxon>
    </lineage>
</organism>
<gene>
    <name evidence="1" type="ORF">E2C01_043472</name>
</gene>
<dbReference type="EMBL" id="VSRR010009021">
    <property type="protein sequence ID" value="MPC49662.1"/>
    <property type="molecule type" value="Genomic_DNA"/>
</dbReference>
<accession>A0A5B7FT27</accession>
<dbReference type="AlphaFoldDB" id="A0A5B7FT27"/>
<keyword evidence="2" id="KW-1185">Reference proteome</keyword>
<dbReference type="Proteomes" id="UP000324222">
    <property type="component" value="Unassembled WGS sequence"/>
</dbReference>
<sequence>MGCVADLVTALGLRSAGGGPHVLKGDSGPFVPCLVHVVGFGPVLVERKVWACGQSIPVQAGRRWMDELGWLHSVVLLGEFCRMNMFCSSTTLGTVYPIF</sequence>
<evidence type="ECO:0000313" key="2">
    <source>
        <dbReference type="Proteomes" id="UP000324222"/>
    </source>
</evidence>
<comment type="caution">
    <text evidence="1">The sequence shown here is derived from an EMBL/GenBank/DDBJ whole genome shotgun (WGS) entry which is preliminary data.</text>
</comment>
<proteinExistence type="predicted"/>
<reference evidence="1 2" key="1">
    <citation type="submission" date="2019-05" db="EMBL/GenBank/DDBJ databases">
        <title>Another draft genome of Portunus trituberculatus and its Hox gene families provides insights of decapod evolution.</title>
        <authorList>
            <person name="Jeong J.-H."/>
            <person name="Song I."/>
            <person name="Kim S."/>
            <person name="Choi T."/>
            <person name="Kim D."/>
            <person name="Ryu S."/>
            <person name="Kim W."/>
        </authorList>
    </citation>
    <scope>NUCLEOTIDE SEQUENCE [LARGE SCALE GENOMIC DNA]</scope>
    <source>
        <tissue evidence="1">Muscle</tissue>
    </source>
</reference>
<name>A0A5B7FT27_PORTR</name>
<evidence type="ECO:0000313" key="1">
    <source>
        <dbReference type="EMBL" id="MPC49662.1"/>
    </source>
</evidence>
<protein>
    <submittedName>
        <fullName evidence="1">Uncharacterized protein</fullName>
    </submittedName>
</protein>